<accession>A0A4Y7U0G2</accession>
<dbReference type="EMBL" id="QPFP01000001">
    <property type="protein sequence ID" value="TEB39910.1"/>
    <property type="molecule type" value="Genomic_DNA"/>
</dbReference>
<gene>
    <name evidence="1" type="ORF">FA13DRAFT_1724124</name>
</gene>
<proteinExistence type="predicted"/>
<keyword evidence="2" id="KW-1185">Reference proteome</keyword>
<protein>
    <submittedName>
        <fullName evidence="1">Uncharacterized protein</fullName>
    </submittedName>
</protein>
<reference evidence="1 2" key="1">
    <citation type="journal article" date="2019" name="Nat. Ecol. Evol.">
        <title>Megaphylogeny resolves global patterns of mushroom evolution.</title>
        <authorList>
            <person name="Varga T."/>
            <person name="Krizsan K."/>
            <person name="Foldi C."/>
            <person name="Dima B."/>
            <person name="Sanchez-Garcia M."/>
            <person name="Sanchez-Ramirez S."/>
            <person name="Szollosi G.J."/>
            <person name="Szarkandi J.G."/>
            <person name="Papp V."/>
            <person name="Albert L."/>
            <person name="Andreopoulos W."/>
            <person name="Angelini C."/>
            <person name="Antonin V."/>
            <person name="Barry K.W."/>
            <person name="Bougher N.L."/>
            <person name="Buchanan P."/>
            <person name="Buyck B."/>
            <person name="Bense V."/>
            <person name="Catcheside P."/>
            <person name="Chovatia M."/>
            <person name="Cooper J."/>
            <person name="Damon W."/>
            <person name="Desjardin D."/>
            <person name="Finy P."/>
            <person name="Geml J."/>
            <person name="Haridas S."/>
            <person name="Hughes K."/>
            <person name="Justo A."/>
            <person name="Karasinski D."/>
            <person name="Kautmanova I."/>
            <person name="Kiss B."/>
            <person name="Kocsube S."/>
            <person name="Kotiranta H."/>
            <person name="LaButti K.M."/>
            <person name="Lechner B.E."/>
            <person name="Liimatainen K."/>
            <person name="Lipzen A."/>
            <person name="Lukacs Z."/>
            <person name="Mihaltcheva S."/>
            <person name="Morgado L.N."/>
            <person name="Niskanen T."/>
            <person name="Noordeloos M.E."/>
            <person name="Ohm R.A."/>
            <person name="Ortiz-Santana B."/>
            <person name="Ovrebo C."/>
            <person name="Racz N."/>
            <person name="Riley R."/>
            <person name="Savchenko A."/>
            <person name="Shiryaev A."/>
            <person name="Soop K."/>
            <person name="Spirin V."/>
            <person name="Szebenyi C."/>
            <person name="Tomsovsky M."/>
            <person name="Tulloss R.E."/>
            <person name="Uehling J."/>
            <person name="Grigoriev I.V."/>
            <person name="Vagvolgyi C."/>
            <person name="Papp T."/>
            <person name="Martin F.M."/>
            <person name="Miettinen O."/>
            <person name="Hibbett D.S."/>
            <person name="Nagy L.G."/>
        </authorList>
    </citation>
    <scope>NUCLEOTIDE SEQUENCE [LARGE SCALE GENOMIC DNA]</scope>
    <source>
        <strain evidence="1 2">FP101781</strain>
    </source>
</reference>
<comment type="caution">
    <text evidence="1">The sequence shown here is derived from an EMBL/GenBank/DDBJ whole genome shotgun (WGS) entry which is preliminary data.</text>
</comment>
<evidence type="ECO:0000313" key="2">
    <source>
        <dbReference type="Proteomes" id="UP000298030"/>
    </source>
</evidence>
<sequence length="160" mass="17536">MNERLSDGRTFRRKGFGEMVVFNCESAQVTGARRPCSTVSLILKDPSSKAPQGASGSIGRPERLGSDIAALHRRYRMIVLEFSIAPSQTSRNPVAYRQPPPARRDFLWRWSGDVSAPKEDSINLTDNANSLRLADDVDSPKYAIFPVKGPGPWCSDAGVG</sequence>
<name>A0A4Y7U0G2_COPMI</name>
<dbReference type="AlphaFoldDB" id="A0A4Y7U0G2"/>
<feature type="non-terminal residue" evidence="1">
    <location>
        <position position="1"/>
    </location>
</feature>
<dbReference type="Proteomes" id="UP000298030">
    <property type="component" value="Unassembled WGS sequence"/>
</dbReference>
<evidence type="ECO:0000313" key="1">
    <source>
        <dbReference type="EMBL" id="TEB39910.1"/>
    </source>
</evidence>
<organism evidence="1 2">
    <name type="scientific">Coprinellus micaceus</name>
    <name type="common">Glistening ink-cap mushroom</name>
    <name type="synonym">Coprinus micaceus</name>
    <dbReference type="NCBI Taxonomy" id="71717"/>
    <lineage>
        <taxon>Eukaryota</taxon>
        <taxon>Fungi</taxon>
        <taxon>Dikarya</taxon>
        <taxon>Basidiomycota</taxon>
        <taxon>Agaricomycotina</taxon>
        <taxon>Agaricomycetes</taxon>
        <taxon>Agaricomycetidae</taxon>
        <taxon>Agaricales</taxon>
        <taxon>Agaricineae</taxon>
        <taxon>Psathyrellaceae</taxon>
        <taxon>Coprinellus</taxon>
    </lineage>
</organism>